<evidence type="ECO:0000256" key="5">
    <source>
        <dbReference type="ARBA" id="ARBA00022840"/>
    </source>
</evidence>
<reference evidence="12 13" key="1">
    <citation type="journal article" date="2015" name="Nature">
        <title>rRNA introns, odd ribosomes, and small enigmatic genomes across a large radiation of phyla.</title>
        <authorList>
            <person name="Brown C.T."/>
            <person name="Hug L.A."/>
            <person name="Thomas B.C."/>
            <person name="Sharon I."/>
            <person name="Castelle C.J."/>
            <person name="Singh A."/>
            <person name="Wilkins M.J."/>
            <person name="Williams K.H."/>
            <person name="Banfield J.F."/>
        </authorList>
    </citation>
    <scope>NUCLEOTIDE SEQUENCE [LARGE SCALE GENOMIC DNA]</scope>
</reference>
<evidence type="ECO:0000256" key="9">
    <source>
        <dbReference type="NCBIfam" id="TIGR01070"/>
    </source>
</evidence>
<keyword evidence="3 10" id="KW-0547">Nucleotide-binding</keyword>
<evidence type="ECO:0000256" key="1">
    <source>
        <dbReference type="ARBA" id="ARBA00006271"/>
    </source>
</evidence>
<dbReference type="CDD" id="cd03284">
    <property type="entry name" value="ABC_MutS1"/>
    <property type="match status" value="1"/>
</dbReference>
<dbReference type="PANTHER" id="PTHR11361:SF34">
    <property type="entry name" value="DNA MISMATCH REPAIR PROTEIN MSH1, MITOCHONDRIAL"/>
    <property type="match status" value="1"/>
</dbReference>
<dbReference type="InterPro" id="IPR027417">
    <property type="entry name" value="P-loop_NTPase"/>
</dbReference>
<dbReference type="Pfam" id="PF05188">
    <property type="entry name" value="MutS_II"/>
    <property type="match status" value="1"/>
</dbReference>
<dbReference type="AlphaFoldDB" id="A0A0G0EZC6"/>
<dbReference type="Pfam" id="PF01624">
    <property type="entry name" value="MutS_I"/>
    <property type="match status" value="1"/>
</dbReference>
<dbReference type="GO" id="GO:0006298">
    <property type="term" value="P:mismatch repair"/>
    <property type="evidence" value="ECO:0007669"/>
    <property type="project" value="UniProtKB-UniRule"/>
</dbReference>
<dbReference type="InterPro" id="IPR005748">
    <property type="entry name" value="DNA_mismatch_repair_MutS"/>
</dbReference>
<dbReference type="SUPFAM" id="SSF55271">
    <property type="entry name" value="DNA repair protein MutS, domain I"/>
    <property type="match status" value="1"/>
</dbReference>
<dbReference type="Proteomes" id="UP000034075">
    <property type="component" value="Unassembled WGS sequence"/>
</dbReference>
<dbReference type="InterPro" id="IPR007860">
    <property type="entry name" value="DNA_mmatch_repair_MutS_con_dom"/>
</dbReference>
<evidence type="ECO:0000256" key="10">
    <source>
        <dbReference type="RuleBase" id="RU003756"/>
    </source>
</evidence>
<dbReference type="SUPFAM" id="SSF52540">
    <property type="entry name" value="P-loop containing nucleoside triphosphate hydrolases"/>
    <property type="match status" value="1"/>
</dbReference>
<dbReference type="FunFam" id="3.40.50.300:FF:000870">
    <property type="entry name" value="MutS protein homolog 4"/>
    <property type="match status" value="1"/>
</dbReference>
<accession>A0A0G0EZC6</accession>
<evidence type="ECO:0000313" key="12">
    <source>
        <dbReference type="EMBL" id="KKQ12208.1"/>
    </source>
</evidence>
<evidence type="ECO:0000259" key="11">
    <source>
        <dbReference type="PROSITE" id="PS00486"/>
    </source>
</evidence>
<evidence type="ECO:0000256" key="2">
    <source>
        <dbReference type="ARBA" id="ARBA00021982"/>
    </source>
</evidence>
<evidence type="ECO:0000313" key="13">
    <source>
        <dbReference type="Proteomes" id="UP000034075"/>
    </source>
</evidence>
<dbReference type="InterPro" id="IPR036187">
    <property type="entry name" value="DNA_mismatch_repair_MutS_sf"/>
</dbReference>
<organism evidence="12 13">
    <name type="scientific">candidate division WS6 bacterium GW2011_GWC2_36_7</name>
    <dbReference type="NCBI Taxonomy" id="1619091"/>
    <lineage>
        <taxon>Bacteria</taxon>
        <taxon>Candidatus Dojkabacteria</taxon>
    </lineage>
</organism>
<dbReference type="InterPro" id="IPR045076">
    <property type="entry name" value="MutS"/>
</dbReference>
<dbReference type="InterPro" id="IPR000432">
    <property type="entry name" value="DNA_mismatch_repair_MutS_C"/>
</dbReference>
<dbReference type="HAMAP" id="MF_00096">
    <property type="entry name" value="MutS"/>
    <property type="match status" value="1"/>
</dbReference>
<dbReference type="PIRSF" id="PIRSF037677">
    <property type="entry name" value="DNA_mis_repair_Msh6"/>
    <property type="match status" value="1"/>
</dbReference>
<dbReference type="Pfam" id="PF00488">
    <property type="entry name" value="MutS_V"/>
    <property type="match status" value="1"/>
</dbReference>
<dbReference type="InterPro" id="IPR007696">
    <property type="entry name" value="DNA_mismatch_repair_MutS_core"/>
</dbReference>
<feature type="non-terminal residue" evidence="12">
    <location>
        <position position="1"/>
    </location>
</feature>
<dbReference type="NCBIfam" id="NF003810">
    <property type="entry name" value="PRK05399.1"/>
    <property type="match status" value="1"/>
</dbReference>
<evidence type="ECO:0000256" key="3">
    <source>
        <dbReference type="ARBA" id="ARBA00022741"/>
    </source>
</evidence>
<dbReference type="Gene3D" id="3.40.1170.10">
    <property type="entry name" value="DNA repair protein MutS, domain I"/>
    <property type="match status" value="1"/>
</dbReference>
<dbReference type="GO" id="GO:0005524">
    <property type="term" value="F:ATP binding"/>
    <property type="evidence" value="ECO:0007669"/>
    <property type="project" value="UniProtKB-UniRule"/>
</dbReference>
<dbReference type="Pfam" id="PF05192">
    <property type="entry name" value="MutS_III"/>
    <property type="match status" value="1"/>
</dbReference>
<dbReference type="PANTHER" id="PTHR11361">
    <property type="entry name" value="DNA MISMATCH REPAIR PROTEIN MUTS FAMILY MEMBER"/>
    <property type="match status" value="1"/>
</dbReference>
<dbReference type="GO" id="GO:0030983">
    <property type="term" value="F:mismatched DNA binding"/>
    <property type="evidence" value="ECO:0007669"/>
    <property type="project" value="InterPro"/>
</dbReference>
<name>A0A0G0EZC6_9BACT</name>
<dbReference type="PATRIC" id="fig|1619091.4.peg.49"/>
<dbReference type="Pfam" id="PF05190">
    <property type="entry name" value="MutS_IV"/>
    <property type="match status" value="1"/>
</dbReference>
<dbReference type="InterPro" id="IPR017261">
    <property type="entry name" value="DNA_mismatch_repair_MutS/MSH"/>
</dbReference>
<dbReference type="PROSITE" id="PS00486">
    <property type="entry name" value="DNA_MISMATCH_REPAIR_2"/>
    <property type="match status" value="1"/>
</dbReference>
<keyword evidence="6 10" id="KW-0238">DNA-binding</keyword>
<keyword evidence="4 10" id="KW-0227">DNA damage</keyword>
<evidence type="ECO:0000256" key="7">
    <source>
        <dbReference type="ARBA" id="ARBA00023204"/>
    </source>
</evidence>
<dbReference type="GO" id="GO:0140664">
    <property type="term" value="F:ATP-dependent DNA damage sensor activity"/>
    <property type="evidence" value="ECO:0007669"/>
    <property type="project" value="InterPro"/>
</dbReference>
<comment type="similarity">
    <text evidence="1 10">Belongs to the DNA mismatch repair MutS family.</text>
</comment>
<keyword evidence="7 10" id="KW-0234">DNA repair</keyword>
<dbReference type="InterPro" id="IPR007695">
    <property type="entry name" value="DNA_mismatch_repair_MutS-lik_N"/>
</dbReference>
<dbReference type="SUPFAM" id="SSF53150">
    <property type="entry name" value="DNA repair protein MutS, domain II"/>
    <property type="match status" value="1"/>
</dbReference>
<gene>
    <name evidence="12" type="ORF">US24_C0003G0012</name>
</gene>
<dbReference type="SMART" id="SM00533">
    <property type="entry name" value="MUTSd"/>
    <property type="match status" value="1"/>
</dbReference>
<dbReference type="InterPro" id="IPR036678">
    <property type="entry name" value="MutS_con_dom_sf"/>
</dbReference>
<sequence>YRMGDFFESFGDDAKLTAKVLNITLTARNKENNKVPLAGFPHKAIDQYLPKLIAAGYCVVVVDQLEDPKFAKGIVKRGVTRIVTPGTLDGDEANAVKNSYLASFYLEKKTLSVSLCDISTGESLLITEKYTENSVSNILSSYYPEEILVIEGEDTLLFPNTPVHFVEKGLKNKDYATEIVKEFYDIKNMESLDISQDNGDIIAVGMGLQYIKETQLMDPKHILKPKRVNTDRTMILDRATIRNLELVASAYSGNISDSLFGVLDQTSTRMGRRLLYSWILNPLIDKKSIDERLNIVEKLYNKQECLTDIRSKLENINDIDRIVGKIGLNRANGRDFNALQVSLKNALEISEVLKKELDIATENIDTPTLEKLITQIEATITDDPPTTITDGGIIKTGFNPEVDELRSLSGDSKSWLKQFEEDEKAKTGITSLKISFNKVFGYYIEVTNSHLAKVPERYIRKQTLVNAERFITEELKAKEDIILNAQEKIGALEYKLFSEFRDTFIPYLEALHKVATFIANTDVLANFAYIASQNEYVKPKIYEIGEKNGIIDIKKGRHPIVEKISSEEFISNDTLLNFEESNMAILTGPNMSGKSTYIRQVATIVLMAQLGSFVPASEAEISIVDRIFTRVGASDDLSRGRSTFMVEMDEAANIINNATKYSLIVLDEVGRGTSTYDGVSIAWAIAEYLVNENKARTLFATHYHELLKLAEKFPESVQNYNVLVEEDLEKGTVIFLRKIVKGGTDRSYGIYVAKMAGLPMKVIKRANEILEGFEQKNMFESKNELRDSEVFSSKAPYAQNAFQMPLFTAKDSEVEQEIQKLNLDNLTPIEALNKIAEWKKKV</sequence>
<comment type="caution">
    <text evidence="12">The sequence shown here is derived from an EMBL/GenBank/DDBJ whole genome shotgun (WGS) entry which is preliminary data.</text>
</comment>
<keyword evidence="5" id="KW-0067">ATP-binding</keyword>
<dbReference type="Gene3D" id="3.40.50.300">
    <property type="entry name" value="P-loop containing nucleotide triphosphate hydrolases"/>
    <property type="match status" value="1"/>
</dbReference>
<dbReference type="SUPFAM" id="SSF48334">
    <property type="entry name" value="DNA repair protein MutS, domain III"/>
    <property type="match status" value="1"/>
</dbReference>
<dbReference type="GO" id="GO:0005829">
    <property type="term" value="C:cytosol"/>
    <property type="evidence" value="ECO:0007669"/>
    <property type="project" value="TreeGrafter"/>
</dbReference>
<comment type="function">
    <text evidence="8">This protein is involved in the repair of mismatches in DNA. It is possible that it carries out the mismatch recognition step. This protein has a weak ATPase activity.</text>
</comment>
<dbReference type="EMBL" id="LBSF01000003">
    <property type="protein sequence ID" value="KKQ12208.1"/>
    <property type="molecule type" value="Genomic_DNA"/>
</dbReference>
<evidence type="ECO:0000256" key="6">
    <source>
        <dbReference type="ARBA" id="ARBA00023125"/>
    </source>
</evidence>
<dbReference type="SMART" id="SM00534">
    <property type="entry name" value="MUTSac"/>
    <property type="match status" value="1"/>
</dbReference>
<dbReference type="Gene3D" id="3.30.420.110">
    <property type="entry name" value="MutS, connector domain"/>
    <property type="match status" value="1"/>
</dbReference>
<evidence type="ECO:0000256" key="4">
    <source>
        <dbReference type="ARBA" id="ARBA00022763"/>
    </source>
</evidence>
<feature type="domain" description="DNA mismatch repair proteins mutS family" evidence="11">
    <location>
        <begin position="662"/>
        <end position="678"/>
    </location>
</feature>
<dbReference type="NCBIfam" id="TIGR01070">
    <property type="entry name" value="mutS1"/>
    <property type="match status" value="1"/>
</dbReference>
<dbReference type="InterPro" id="IPR007861">
    <property type="entry name" value="DNA_mismatch_repair_MutS_clamp"/>
</dbReference>
<dbReference type="InterPro" id="IPR016151">
    <property type="entry name" value="DNA_mismatch_repair_MutS_N"/>
</dbReference>
<dbReference type="Gene3D" id="1.10.1420.10">
    <property type="match status" value="2"/>
</dbReference>
<protein>
    <recommendedName>
        <fullName evidence="2 9">DNA mismatch repair protein MutS</fullName>
    </recommendedName>
</protein>
<proteinExistence type="inferred from homology"/>
<evidence type="ECO:0000256" key="8">
    <source>
        <dbReference type="ARBA" id="ARBA00024647"/>
    </source>
</evidence>